<dbReference type="OrthoDB" id="9815791at2"/>
<dbReference type="RefSeq" id="WP_155704636.1">
    <property type="nucleotide sequence ID" value="NZ_CP034235.1"/>
</dbReference>
<evidence type="ECO:0000256" key="3">
    <source>
        <dbReference type="ARBA" id="ARBA00023027"/>
    </source>
</evidence>
<dbReference type="PANTHER" id="PTHR11496:SF102">
    <property type="entry name" value="ALCOHOL DEHYDROGENASE 4"/>
    <property type="match status" value="1"/>
</dbReference>
<dbReference type="EMBL" id="CP034235">
    <property type="protein sequence ID" value="QGQ99471.1"/>
    <property type="molecule type" value="Genomic_DNA"/>
</dbReference>
<reference evidence="7" key="1">
    <citation type="submission" date="2018-11" db="EMBL/GenBank/DDBJ databases">
        <title>Complete genome sequence of Paenibacillus sp. ML311-T8.</title>
        <authorList>
            <person name="Nam Y.-D."/>
            <person name="Kang J."/>
            <person name="Chung W.-H."/>
            <person name="Park Y.S."/>
        </authorList>
    </citation>
    <scope>NUCLEOTIDE SEQUENCE [LARGE SCALE GENOMIC DNA]</scope>
    <source>
        <strain evidence="7">ML311-T8</strain>
    </source>
</reference>
<dbReference type="CDD" id="cd08551">
    <property type="entry name" value="Fe-ADH"/>
    <property type="match status" value="1"/>
</dbReference>
<dbReference type="AlphaFoldDB" id="A0A6B8RSQ0"/>
<sequence>MKTVRFQTPGAIIAGNGCFSEVSKQIIELGKIKSILIVTSPSIVRQGFATDLLNSMTKVGIASKVISGVMREPTVQHIEELHEQLDGQVFDVFIGLGGGSVLDVTKLLAVLSTGKQMLADIIGIDRITSRGVPTILIPTTSGTGSEVTPNAIVTVPEEQLKIGVVSQHLYAAMVFVDPELTLSLPPAITAATGMDAFTHALESFISNKANPISDMFALESIRLLSKGMVEAYHNGQSLQARESMLYGSVYGGMALACSGTAAVHALAYPLGGRFNVTHGVANAMLLPHVMAFQLAAIAPRLDLAANAMGLSDKDGAEQVLQCIINWTAQLHIPQNLRDFGVTPDDIGELAIRASQVTRLLNNNPKALSITDMESIYRKLL</sequence>
<dbReference type="GO" id="GO:0004022">
    <property type="term" value="F:alcohol dehydrogenase (NAD+) activity"/>
    <property type="evidence" value="ECO:0007669"/>
    <property type="project" value="UniProtKB-ARBA"/>
</dbReference>
<name>A0A6B8RSQ0_9BACL</name>
<comment type="similarity">
    <text evidence="1">Belongs to the iron-containing alcohol dehydrogenase family.</text>
</comment>
<dbReference type="InterPro" id="IPR001670">
    <property type="entry name" value="ADH_Fe/GldA"/>
</dbReference>
<dbReference type="Gene3D" id="1.20.1090.10">
    <property type="entry name" value="Dehydroquinate synthase-like - alpha domain"/>
    <property type="match status" value="1"/>
</dbReference>
<dbReference type="PANTHER" id="PTHR11496">
    <property type="entry name" value="ALCOHOL DEHYDROGENASE"/>
    <property type="match status" value="1"/>
</dbReference>
<dbReference type="FunFam" id="3.40.50.1970:FF:000003">
    <property type="entry name" value="Alcohol dehydrogenase, iron-containing"/>
    <property type="match status" value="1"/>
</dbReference>
<keyword evidence="7" id="KW-1185">Reference proteome</keyword>
<keyword evidence="2" id="KW-0560">Oxidoreductase</keyword>
<evidence type="ECO:0000256" key="1">
    <source>
        <dbReference type="ARBA" id="ARBA00007358"/>
    </source>
</evidence>
<evidence type="ECO:0000259" key="5">
    <source>
        <dbReference type="Pfam" id="PF25137"/>
    </source>
</evidence>
<protein>
    <submittedName>
        <fullName evidence="6">Iron-containing alcohol dehydrogenase</fullName>
    </submittedName>
</protein>
<dbReference type="PROSITE" id="PS00913">
    <property type="entry name" value="ADH_IRON_1"/>
    <property type="match status" value="1"/>
</dbReference>
<keyword evidence="3" id="KW-0520">NAD</keyword>
<evidence type="ECO:0000259" key="4">
    <source>
        <dbReference type="Pfam" id="PF00465"/>
    </source>
</evidence>
<feature type="domain" description="Alcohol dehydrogenase iron-type/glycerol dehydrogenase GldA" evidence="4">
    <location>
        <begin position="9"/>
        <end position="178"/>
    </location>
</feature>
<dbReference type="FunFam" id="1.20.1090.10:FF:000001">
    <property type="entry name" value="Aldehyde-alcohol dehydrogenase"/>
    <property type="match status" value="1"/>
</dbReference>
<accession>A0A6B8RSQ0</accession>
<dbReference type="Gene3D" id="3.40.50.1970">
    <property type="match status" value="1"/>
</dbReference>
<dbReference type="InterPro" id="IPR056798">
    <property type="entry name" value="ADH_Fe_C"/>
</dbReference>
<dbReference type="GO" id="GO:0046872">
    <property type="term" value="F:metal ion binding"/>
    <property type="evidence" value="ECO:0007669"/>
    <property type="project" value="InterPro"/>
</dbReference>
<dbReference type="SUPFAM" id="SSF56796">
    <property type="entry name" value="Dehydroquinate synthase-like"/>
    <property type="match status" value="1"/>
</dbReference>
<dbReference type="Pfam" id="PF00465">
    <property type="entry name" value="Fe-ADH"/>
    <property type="match status" value="1"/>
</dbReference>
<dbReference type="KEGG" id="ppsc:EHS13_33735"/>
<dbReference type="Proteomes" id="UP000426246">
    <property type="component" value="Chromosome"/>
</dbReference>
<gene>
    <name evidence="6" type="ORF">EHS13_33735</name>
</gene>
<dbReference type="InterPro" id="IPR039697">
    <property type="entry name" value="Alcohol_dehydrogenase_Fe"/>
</dbReference>
<dbReference type="Pfam" id="PF25137">
    <property type="entry name" value="ADH_Fe_C"/>
    <property type="match status" value="1"/>
</dbReference>
<evidence type="ECO:0000256" key="2">
    <source>
        <dbReference type="ARBA" id="ARBA00023002"/>
    </source>
</evidence>
<evidence type="ECO:0000313" key="7">
    <source>
        <dbReference type="Proteomes" id="UP000426246"/>
    </source>
</evidence>
<organism evidence="6 7">
    <name type="scientific">Paenibacillus psychroresistens</name>
    <dbReference type="NCBI Taxonomy" id="1778678"/>
    <lineage>
        <taxon>Bacteria</taxon>
        <taxon>Bacillati</taxon>
        <taxon>Bacillota</taxon>
        <taxon>Bacilli</taxon>
        <taxon>Bacillales</taxon>
        <taxon>Paenibacillaceae</taxon>
        <taxon>Paenibacillus</taxon>
    </lineage>
</organism>
<feature type="domain" description="Fe-containing alcohol dehydrogenase-like C-terminal" evidence="5">
    <location>
        <begin position="189"/>
        <end position="379"/>
    </location>
</feature>
<dbReference type="InterPro" id="IPR018211">
    <property type="entry name" value="ADH_Fe_CS"/>
</dbReference>
<evidence type="ECO:0000313" key="6">
    <source>
        <dbReference type="EMBL" id="QGQ99471.1"/>
    </source>
</evidence>
<proteinExistence type="inferred from homology"/>